<feature type="domain" description="Protein kinase" evidence="8">
    <location>
        <begin position="345"/>
        <end position="628"/>
    </location>
</feature>
<dbReference type="InterPro" id="IPR011009">
    <property type="entry name" value="Kinase-like_dom_sf"/>
</dbReference>
<evidence type="ECO:0000256" key="6">
    <source>
        <dbReference type="SAM" id="MobiDB-lite"/>
    </source>
</evidence>
<evidence type="ECO:0000256" key="1">
    <source>
        <dbReference type="ARBA" id="ARBA00022692"/>
    </source>
</evidence>
<dbReference type="PANTHER" id="PTHR46084:SF14">
    <property type="entry name" value="PROTEIN KINASE DOMAIN-CONTAINING PROTEIN"/>
    <property type="match status" value="1"/>
</dbReference>
<evidence type="ECO:0000256" key="3">
    <source>
        <dbReference type="ARBA" id="ARBA00022989"/>
    </source>
</evidence>
<dbReference type="GO" id="GO:0004672">
    <property type="term" value="F:protein kinase activity"/>
    <property type="evidence" value="ECO:0007669"/>
    <property type="project" value="InterPro"/>
</dbReference>
<dbReference type="AlphaFoldDB" id="A0A176VRH6"/>
<evidence type="ECO:0000256" key="4">
    <source>
        <dbReference type="ARBA" id="ARBA00023136"/>
    </source>
</evidence>
<evidence type="ECO:0000256" key="2">
    <source>
        <dbReference type="ARBA" id="ARBA00022729"/>
    </source>
</evidence>
<keyword evidence="4 7" id="KW-0472">Membrane</keyword>
<sequence>MSGNKWGKSSCGERTWSNNKREERNAVRQLASTAVGAGEGRGSKSGSRWRDRLWPVGWSEQVTRATHAAGRSSSFMPSHARARFEPRGGGGGGGRLSALHSAAAAAAAAGWLLSPHERSAAQDAGLSLDSWTQWIKPPGARVMETRQYVSQLLDTDLTNRHSEEHTKENVNIPHARHKVMGMCQRRSTRECNRVLLSGTLVLVFLAGAVHRCSGRVLLQDGNKKPPASPPGLVPPPHSAPAPRGKTSNSTNSTTGPPPPAPVLDDPPSSSREPLLWVFLIGPAAFLLFLLLLLVSAITCLRRKRKRATVSPWKAGMSGHMSGQLQKAFVTGVPSISRDELETACEDFSNIIGSSAESIVFKGTLTNGTEVAVTSIRIPPTSWTPNTELYFRRKVEALARMNHRNLVNLLAYCTEEEPFERMLVFEYAPNGTLYEHLHNKESEHLDWPMRMRIVMGAAYGLQYMHHELVPPTSHLNFDANSVYLTEDYAAKVADFGISKLSVGTNNLGRRKSFSKFINAIGYDDCEGNDRHAPDFESNILSFGVFLLETLTGRTPYSDTQGSLIDWAKEYLSDAKMMWYMVDPSLKSYNNDELVAICEVVRLCIQPRASKRPSMREVTWMLSNALHMSPEAASSKCSPLLWAELELLSPVDNSSEEPEAALTTT</sequence>
<evidence type="ECO:0000256" key="7">
    <source>
        <dbReference type="SAM" id="Phobius"/>
    </source>
</evidence>
<accession>A0A176VRH6</accession>
<dbReference type="Pfam" id="PF07714">
    <property type="entry name" value="PK_Tyr_Ser-Thr"/>
    <property type="match status" value="1"/>
</dbReference>
<dbReference type="PROSITE" id="PS50011">
    <property type="entry name" value="PROTEIN_KINASE_DOM"/>
    <property type="match status" value="1"/>
</dbReference>
<proteinExistence type="predicted"/>
<dbReference type="FunFam" id="3.30.200.20:FF:000489">
    <property type="entry name" value="Inactive receptor-like serine/threonine-protein kinase"/>
    <property type="match status" value="1"/>
</dbReference>
<dbReference type="PANTHER" id="PTHR46084">
    <property type="entry name" value="PROTEIN MALE DISCOVERER 2"/>
    <property type="match status" value="1"/>
</dbReference>
<dbReference type="InterPro" id="IPR000719">
    <property type="entry name" value="Prot_kinase_dom"/>
</dbReference>
<name>A0A176VRH6_MARPO</name>
<protein>
    <recommendedName>
        <fullName evidence="8">Protein kinase domain-containing protein</fullName>
    </recommendedName>
</protein>
<keyword evidence="2" id="KW-0732">Signal</keyword>
<feature type="region of interest" description="Disordered" evidence="6">
    <location>
        <begin position="1"/>
        <end position="49"/>
    </location>
</feature>
<dbReference type="GO" id="GO:0012505">
    <property type="term" value="C:endomembrane system"/>
    <property type="evidence" value="ECO:0007669"/>
    <property type="project" value="UniProtKB-SubCell"/>
</dbReference>
<dbReference type="Gene3D" id="3.30.200.20">
    <property type="entry name" value="Phosphorylase Kinase, domain 1"/>
    <property type="match status" value="1"/>
</dbReference>
<feature type="compositionally biased region" description="Pro residues" evidence="6">
    <location>
        <begin position="226"/>
        <end position="239"/>
    </location>
</feature>
<evidence type="ECO:0000313" key="10">
    <source>
        <dbReference type="Proteomes" id="UP000077202"/>
    </source>
</evidence>
<keyword evidence="3 7" id="KW-1133">Transmembrane helix</keyword>
<keyword evidence="10" id="KW-1185">Reference proteome</keyword>
<evidence type="ECO:0000259" key="8">
    <source>
        <dbReference type="PROSITE" id="PS50011"/>
    </source>
</evidence>
<feature type="compositionally biased region" description="Low complexity" evidence="6">
    <location>
        <begin position="240"/>
        <end position="254"/>
    </location>
</feature>
<feature type="region of interest" description="Disordered" evidence="6">
    <location>
        <begin position="220"/>
        <end position="266"/>
    </location>
</feature>
<evidence type="ECO:0000256" key="5">
    <source>
        <dbReference type="ARBA" id="ARBA00046288"/>
    </source>
</evidence>
<dbReference type="EMBL" id="LVLJ01002972">
    <property type="protein sequence ID" value="OAE22993.1"/>
    <property type="molecule type" value="Genomic_DNA"/>
</dbReference>
<organism evidence="9 10">
    <name type="scientific">Marchantia polymorpha subsp. ruderalis</name>
    <dbReference type="NCBI Taxonomy" id="1480154"/>
    <lineage>
        <taxon>Eukaryota</taxon>
        <taxon>Viridiplantae</taxon>
        <taxon>Streptophyta</taxon>
        <taxon>Embryophyta</taxon>
        <taxon>Marchantiophyta</taxon>
        <taxon>Marchantiopsida</taxon>
        <taxon>Marchantiidae</taxon>
        <taxon>Marchantiales</taxon>
        <taxon>Marchantiaceae</taxon>
        <taxon>Marchantia</taxon>
    </lineage>
</organism>
<dbReference type="SUPFAM" id="SSF56112">
    <property type="entry name" value="Protein kinase-like (PK-like)"/>
    <property type="match status" value="1"/>
</dbReference>
<comment type="subcellular location">
    <subcellularLocation>
        <location evidence="5">Endomembrane system</location>
        <topology evidence="5">Single-pass type I membrane protein</topology>
    </subcellularLocation>
</comment>
<dbReference type="Gene3D" id="1.10.510.10">
    <property type="entry name" value="Transferase(Phosphotransferase) domain 1"/>
    <property type="match status" value="1"/>
</dbReference>
<gene>
    <name evidence="9" type="ORF">AXG93_1231s1060</name>
</gene>
<dbReference type="GO" id="GO:0005524">
    <property type="term" value="F:ATP binding"/>
    <property type="evidence" value="ECO:0007669"/>
    <property type="project" value="InterPro"/>
</dbReference>
<evidence type="ECO:0000313" key="9">
    <source>
        <dbReference type="EMBL" id="OAE22993.1"/>
    </source>
</evidence>
<keyword evidence="1 7" id="KW-0812">Transmembrane</keyword>
<dbReference type="Proteomes" id="UP000077202">
    <property type="component" value="Unassembled WGS sequence"/>
</dbReference>
<comment type="caution">
    <text evidence="9">The sequence shown here is derived from an EMBL/GenBank/DDBJ whole genome shotgun (WGS) entry which is preliminary data.</text>
</comment>
<dbReference type="InterPro" id="IPR001245">
    <property type="entry name" value="Ser-Thr/Tyr_kinase_cat_dom"/>
</dbReference>
<feature type="transmembrane region" description="Helical" evidence="7">
    <location>
        <begin position="274"/>
        <end position="300"/>
    </location>
</feature>
<reference evidence="9" key="1">
    <citation type="submission" date="2016-03" db="EMBL/GenBank/DDBJ databases">
        <title>Mechanisms controlling the formation of the plant cell surface in tip-growing cells are functionally conserved among land plants.</title>
        <authorList>
            <person name="Honkanen S."/>
            <person name="Jones V.A."/>
            <person name="Morieri G."/>
            <person name="Champion C."/>
            <person name="Hetherington A.J."/>
            <person name="Kelly S."/>
            <person name="Saint-Marcoux D."/>
            <person name="Proust H."/>
            <person name="Prescott H."/>
            <person name="Dolan L."/>
        </authorList>
    </citation>
    <scope>NUCLEOTIDE SEQUENCE [LARGE SCALE GENOMIC DNA]</scope>
    <source>
        <tissue evidence="9">Whole gametophyte</tissue>
    </source>
</reference>
<feature type="transmembrane region" description="Helical" evidence="7">
    <location>
        <begin position="194"/>
        <end position="210"/>
    </location>
</feature>